<evidence type="ECO:0000256" key="5">
    <source>
        <dbReference type="ARBA" id="ARBA00023136"/>
    </source>
</evidence>
<sequence>MTWGNRLRLLLGMLVVLAICAVLTLVVNQRERQAFSSNATVQAVQYQVGSDYGGIMVDQLVEPGADVNEGDRLFTVSSFSLQKDLANGLEPVSTAAYEVELDTGLVTYLASADGTLEDFETRQGGYLPGGETIAVITQESTQFVEAQFRLQPVDYARIRVGGRADVELPNRDTLRGKVSAISVETADGVALATVRVDVPELRSQQYAAFSQPGSPVTVTLTLHDDGLLAGPTDTLLQFLQRVGIR</sequence>
<keyword evidence="4" id="KW-1133">Transmembrane helix</keyword>
<evidence type="ECO:0000256" key="2">
    <source>
        <dbReference type="ARBA" id="ARBA00009477"/>
    </source>
</evidence>
<evidence type="ECO:0000313" key="7">
    <source>
        <dbReference type="Proteomes" id="UP001291999"/>
    </source>
</evidence>
<keyword evidence="5" id="KW-0472">Membrane</keyword>
<accession>A0ABU5KEI6</accession>
<evidence type="ECO:0000256" key="4">
    <source>
        <dbReference type="ARBA" id="ARBA00022989"/>
    </source>
</evidence>
<dbReference type="PANTHER" id="PTHR30386:SF26">
    <property type="entry name" value="TRANSPORT PROTEIN COMB"/>
    <property type="match status" value="1"/>
</dbReference>
<comment type="similarity">
    <text evidence="2">Belongs to the membrane fusion protein (MFP) (TC 8.A.1) family.</text>
</comment>
<evidence type="ECO:0000256" key="3">
    <source>
        <dbReference type="ARBA" id="ARBA00022692"/>
    </source>
</evidence>
<evidence type="ECO:0000313" key="6">
    <source>
        <dbReference type="EMBL" id="MDZ5663374.1"/>
    </source>
</evidence>
<keyword evidence="3" id="KW-0812">Transmembrane</keyword>
<protein>
    <submittedName>
        <fullName evidence="6">HlyD family secretion protein</fullName>
    </submittedName>
</protein>
<comment type="subcellular location">
    <subcellularLocation>
        <location evidence="1">Membrane</location>
        <topology evidence="1">Single-pass membrane protein</topology>
    </subcellularLocation>
</comment>
<dbReference type="RefSeq" id="WP_322425172.1">
    <property type="nucleotide sequence ID" value="NZ_JAXQPW010000006.1"/>
</dbReference>
<dbReference type="InterPro" id="IPR050739">
    <property type="entry name" value="MFP"/>
</dbReference>
<evidence type="ECO:0000256" key="1">
    <source>
        <dbReference type="ARBA" id="ARBA00004167"/>
    </source>
</evidence>
<reference evidence="6 7" key="1">
    <citation type="submission" date="2023-11" db="EMBL/GenBank/DDBJ databases">
        <title>Novel species in genus Nocardioides.</title>
        <authorList>
            <person name="Zhou H."/>
        </authorList>
    </citation>
    <scope>NUCLEOTIDE SEQUENCE [LARGE SCALE GENOMIC DNA]</scope>
    <source>
        <strain evidence="6 7">S-58</strain>
    </source>
</reference>
<keyword evidence="7" id="KW-1185">Reference proteome</keyword>
<gene>
    <name evidence="6" type="ORF">SFC79_16490</name>
</gene>
<name>A0ABU5KEI6_9ACTN</name>
<comment type="caution">
    <text evidence="6">The sequence shown here is derived from an EMBL/GenBank/DDBJ whole genome shotgun (WGS) entry which is preliminary data.</text>
</comment>
<dbReference type="Proteomes" id="UP001291999">
    <property type="component" value="Unassembled WGS sequence"/>
</dbReference>
<organism evidence="6 7">
    <name type="scientific">Nocardioides renjunii</name>
    <dbReference type="NCBI Taxonomy" id="3095075"/>
    <lineage>
        <taxon>Bacteria</taxon>
        <taxon>Bacillati</taxon>
        <taxon>Actinomycetota</taxon>
        <taxon>Actinomycetes</taxon>
        <taxon>Propionibacteriales</taxon>
        <taxon>Nocardioidaceae</taxon>
        <taxon>Nocardioides</taxon>
    </lineage>
</organism>
<proteinExistence type="inferred from homology"/>
<dbReference type="EMBL" id="JAXQPW010000006">
    <property type="protein sequence ID" value="MDZ5663374.1"/>
    <property type="molecule type" value="Genomic_DNA"/>
</dbReference>
<dbReference type="PANTHER" id="PTHR30386">
    <property type="entry name" value="MEMBRANE FUSION SUBUNIT OF EMRAB-TOLC MULTIDRUG EFFLUX PUMP"/>
    <property type="match status" value="1"/>
</dbReference>